<evidence type="ECO:0000313" key="3">
    <source>
        <dbReference type="EMBL" id="RCV89013.1"/>
    </source>
</evidence>
<dbReference type="Proteomes" id="UP000253204">
    <property type="component" value="Unassembled WGS sequence"/>
</dbReference>
<dbReference type="OrthoDB" id="9795622at2"/>
<sequence>MQPLSRLGFDLLRTFRDHLRPLIAYHLFFTLLSTALLLPAVAWSVRFVLAQFNRTVITLDELILLLFSPAGVLVVLVALGLSFTVLYLQQAGMIQVAARPRDNHFRLAFEALWLSLRRLPALAGLVVMQVGSHLLLAVPFLLGIAWLYGVWLGDLEPYYVQRIRPAALWYFLATALPLASLWVWLACWLYLRWILALPLVTLENLSPQAALKRSVWLTRGWQRSIGVAVFGVLALVILLPLLTTLLFDHFFTPLLWLLPERNAVLIPAMLVYLTGYLLITLAITFIGIAANALLSASLYLQLAHQKARPTPPPADAHPGRLAWLVELGVLLFAVSQAWWIINSFDIHDEVTNIAHRGSSMVAPENTLAAVEQAIEDNATHVEIDVRLTADNEVVLYHDRSLQRLVGDPRNLGDLSLEQLNIFDMGSWFGDAFVGERIATLSETLATVRGRSALMIDMKAEPGNEIALLEAVIETLHGEAAIRLACHTQAPPMTRRRCGNPDVIEENRLAVMSPWLVEEIKRREPELRVTLLAQLILLGTLDRSQFDALGLRHNRITETEIKLATQYGYEIHAWTVNDSARMSQLIDLGVDAIITDYPTRLADLIAERRELSDGELLLVKLRNWLRH</sequence>
<feature type="transmembrane region" description="Helical" evidence="1">
    <location>
        <begin position="122"/>
        <end position="148"/>
    </location>
</feature>
<dbReference type="Pfam" id="PF03009">
    <property type="entry name" value="GDPD"/>
    <property type="match status" value="1"/>
</dbReference>
<keyword evidence="1" id="KW-0812">Transmembrane</keyword>
<evidence type="ECO:0000313" key="4">
    <source>
        <dbReference type="Proteomes" id="UP000253204"/>
    </source>
</evidence>
<evidence type="ECO:0000256" key="1">
    <source>
        <dbReference type="SAM" id="Phobius"/>
    </source>
</evidence>
<dbReference type="PANTHER" id="PTHR46211">
    <property type="entry name" value="GLYCEROPHOSPHORYL DIESTER PHOSPHODIESTERASE"/>
    <property type="match status" value="1"/>
</dbReference>
<protein>
    <submittedName>
        <fullName evidence="3">Glycerophosphodiester phosphodiesterase</fullName>
    </submittedName>
</protein>
<dbReference type="PANTHER" id="PTHR46211:SF1">
    <property type="entry name" value="GLYCEROPHOSPHODIESTER PHOSPHODIESTERASE, CYTOPLASMIC"/>
    <property type="match status" value="1"/>
</dbReference>
<feature type="transmembrane region" description="Helical" evidence="1">
    <location>
        <begin position="62"/>
        <end position="88"/>
    </location>
</feature>
<proteinExistence type="predicted"/>
<gene>
    <name evidence="3" type="ORF">DU506_13850</name>
</gene>
<name>A0A368U1M7_9GAMM</name>
<feature type="transmembrane region" description="Helical" evidence="1">
    <location>
        <begin position="21"/>
        <end position="42"/>
    </location>
</feature>
<keyword evidence="4" id="KW-1185">Reference proteome</keyword>
<reference evidence="3 4" key="1">
    <citation type="submission" date="2018-07" db="EMBL/GenBank/DDBJ databases">
        <title>Halomonas rutogse sp. nov., isolated from Lake TangqianCo on Tibetan Plateau.</title>
        <authorList>
            <person name="Lu H."/>
            <person name="Xing P."/>
            <person name="Wu Q."/>
        </authorList>
    </citation>
    <scope>NUCLEOTIDE SEQUENCE [LARGE SCALE GENOMIC DNA]</scope>
    <source>
        <strain evidence="3 4">TQ8S</strain>
    </source>
</reference>
<dbReference type="RefSeq" id="WP_114487495.1">
    <property type="nucleotide sequence ID" value="NZ_CBCSHM010000034.1"/>
</dbReference>
<dbReference type="Gene3D" id="3.20.20.190">
    <property type="entry name" value="Phosphatidylinositol (PI) phosphodiesterase"/>
    <property type="match status" value="1"/>
</dbReference>
<feature type="transmembrane region" description="Helical" evidence="1">
    <location>
        <begin position="225"/>
        <end position="247"/>
    </location>
</feature>
<dbReference type="EMBL" id="QPIJ01000035">
    <property type="protein sequence ID" value="RCV89013.1"/>
    <property type="molecule type" value="Genomic_DNA"/>
</dbReference>
<dbReference type="PROSITE" id="PS51704">
    <property type="entry name" value="GP_PDE"/>
    <property type="match status" value="1"/>
</dbReference>
<dbReference type="InterPro" id="IPR017946">
    <property type="entry name" value="PLC-like_Pdiesterase_TIM-brl"/>
</dbReference>
<dbReference type="GO" id="GO:0008081">
    <property type="term" value="F:phosphoric diester hydrolase activity"/>
    <property type="evidence" value="ECO:0007669"/>
    <property type="project" value="InterPro"/>
</dbReference>
<keyword evidence="1" id="KW-1133">Transmembrane helix</keyword>
<accession>A0A368U1M7</accession>
<dbReference type="AlphaFoldDB" id="A0A368U1M7"/>
<feature type="domain" description="GP-PDE" evidence="2">
    <location>
        <begin position="350"/>
        <end position="604"/>
    </location>
</feature>
<dbReference type="Pfam" id="PF10110">
    <property type="entry name" value="GPDPase_memb"/>
    <property type="match status" value="1"/>
</dbReference>
<organism evidence="3 4">
    <name type="scientific">Vreelandella rituensis</name>
    <dbReference type="NCBI Taxonomy" id="2282306"/>
    <lineage>
        <taxon>Bacteria</taxon>
        <taxon>Pseudomonadati</taxon>
        <taxon>Pseudomonadota</taxon>
        <taxon>Gammaproteobacteria</taxon>
        <taxon>Oceanospirillales</taxon>
        <taxon>Halomonadaceae</taxon>
        <taxon>Vreelandella</taxon>
    </lineage>
</organism>
<dbReference type="InterPro" id="IPR030395">
    <property type="entry name" value="GP_PDE_dom"/>
</dbReference>
<dbReference type="GO" id="GO:0006629">
    <property type="term" value="P:lipid metabolic process"/>
    <property type="evidence" value="ECO:0007669"/>
    <property type="project" value="InterPro"/>
</dbReference>
<keyword evidence="1" id="KW-0472">Membrane</keyword>
<dbReference type="InterPro" id="IPR018476">
    <property type="entry name" value="GlyceroP-diester-Pdiesterase_M"/>
</dbReference>
<feature type="transmembrane region" description="Helical" evidence="1">
    <location>
        <begin position="321"/>
        <end position="341"/>
    </location>
</feature>
<feature type="transmembrane region" description="Helical" evidence="1">
    <location>
        <begin position="168"/>
        <end position="191"/>
    </location>
</feature>
<comment type="caution">
    <text evidence="3">The sequence shown here is derived from an EMBL/GenBank/DDBJ whole genome shotgun (WGS) entry which is preliminary data.</text>
</comment>
<dbReference type="SUPFAM" id="SSF51695">
    <property type="entry name" value="PLC-like phosphodiesterases"/>
    <property type="match status" value="1"/>
</dbReference>
<evidence type="ECO:0000259" key="2">
    <source>
        <dbReference type="PROSITE" id="PS51704"/>
    </source>
</evidence>
<feature type="transmembrane region" description="Helical" evidence="1">
    <location>
        <begin position="267"/>
        <end position="300"/>
    </location>
</feature>